<feature type="signal peptide" evidence="1">
    <location>
        <begin position="1"/>
        <end position="17"/>
    </location>
</feature>
<organism evidence="2 3">
    <name type="scientific">Clunio marinus</name>
    <dbReference type="NCBI Taxonomy" id="568069"/>
    <lineage>
        <taxon>Eukaryota</taxon>
        <taxon>Metazoa</taxon>
        <taxon>Ecdysozoa</taxon>
        <taxon>Arthropoda</taxon>
        <taxon>Hexapoda</taxon>
        <taxon>Insecta</taxon>
        <taxon>Pterygota</taxon>
        <taxon>Neoptera</taxon>
        <taxon>Endopterygota</taxon>
        <taxon>Diptera</taxon>
        <taxon>Nematocera</taxon>
        <taxon>Chironomoidea</taxon>
        <taxon>Chironomidae</taxon>
        <taxon>Clunio</taxon>
    </lineage>
</organism>
<keyword evidence="1" id="KW-0732">Signal</keyword>
<evidence type="ECO:0000313" key="2">
    <source>
        <dbReference type="EMBL" id="CRK92029.1"/>
    </source>
</evidence>
<dbReference type="EMBL" id="CVRI01000022">
    <property type="protein sequence ID" value="CRK92029.1"/>
    <property type="molecule type" value="Genomic_DNA"/>
</dbReference>
<keyword evidence="3" id="KW-1185">Reference proteome</keyword>
<evidence type="ECO:0000313" key="3">
    <source>
        <dbReference type="Proteomes" id="UP000183832"/>
    </source>
</evidence>
<gene>
    <name evidence="2" type="ORF">CLUMA_CG005609</name>
</gene>
<dbReference type="AlphaFoldDB" id="A0A1J1HVI4"/>
<dbReference type="Proteomes" id="UP000183832">
    <property type="component" value="Unassembled WGS sequence"/>
</dbReference>
<reference evidence="2 3" key="1">
    <citation type="submission" date="2015-04" db="EMBL/GenBank/DDBJ databases">
        <authorList>
            <person name="Syromyatnikov M.Y."/>
            <person name="Popov V.N."/>
        </authorList>
    </citation>
    <scope>NUCLEOTIDE SEQUENCE [LARGE SCALE GENOMIC DNA]</scope>
</reference>
<feature type="chain" id="PRO_5012453026" evidence="1">
    <location>
        <begin position="18"/>
        <end position="67"/>
    </location>
</feature>
<name>A0A1J1HVI4_9DIPT</name>
<accession>A0A1J1HVI4</accession>
<protein>
    <submittedName>
        <fullName evidence="2">CLUMA_CG005609, isoform A</fullName>
    </submittedName>
</protein>
<evidence type="ECO:0000256" key="1">
    <source>
        <dbReference type="SAM" id="SignalP"/>
    </source>
</evidence>
<sequence>MLHCSSLLLLRAIFLDFEWFNNRFQEKKKRQYYENGSNGIRTPRRAFIGQIDFNDKPKEKRRKMLNG</sequence>
<proteinExistence type="predicted"/>